<dbReference type="EC" id="2.7.7.24" evidence="3 10"/>
<dbReference type="GO" id="GO:0046872">
    <property type="term" value="F:metal ion binding"/>
    <property type="evidence" value="ECO:0007669"/>
    <property type="project" value="UniProtKB-KW"/>
</dbReference>
<comment type="caution">
    <text evidence="12">The sequence shown here is derived from an EMBL/GenBank/DDBJ whole genome shotgun (WGS) entry which is preliminary data.</text>
</comment>
<evidence type="ECO:0000256" key="5">
    <source>
        <dbReference type="ARBA" id="ARBA00022679"/>
    </source>
</evidence>
<evidence type="ECO:0000256" key="8">
    <source>
        <dbReference type="ARBA" id="ARBA00022842"/>
    </source>
</evidence>
<keyword evidence="13" id="KW-1185">Reference proteome</keyword>
<dbReference type="InterPro" id="IPR029044">
    <property type="entry name" value="Nucleotide-diphossugar_trans"/>
</dbReference>
<organism evidence="12 13">
    <name type="scientific">Porcincola intestinalis</name>
    <dbReference type="NCBI Taxonomy" id="2606632"/>
    <lineage>
        <taxon>Bacteria</taxon>
        <taxon>Bacillati</taxon>
        <taxon>Bacillota</taxon>
        <taxon>Clostridia</taxon>
        <taxon>Lachnospirales</taxon>
        <taxon>Lachnospiraceae</taxon>
        <taxon>Porcincola</taxon>
    </lineage>
</organism>
<evidence type="ECO:0000256" key="7">
    <source>
        <dbReference type="ARBA" id="ARBA00022723"/>
    </source>
</evidence>
<comment type="similarity">
    <text evidence="2 10">Belongs to the glucose-1-phosphate thymidylyltransferase family.</text>
</comment>
<dbReference type="AlphaFoldDB" id="A0A6L5X485"/>
<accession>A0A6L5X485</accession>
<dbReference type="InterPro" id="IPR005835">
    <property type="entry name" value="NTP_transferase_dom"/>
</dbReference>
<evidence type="ECO:0000256" key="3">
    <source>
        <dbReference type="ARBA" id="ARBA00012461"/>
    </source>
</evidence>
<evidence type="ECO:0000256" key="9">
    <source>
        <dbReference type="ARBA" id="ARBA00049336"/>
    </source>
</evidence>
<evidence type="ECO:0000256" key="2">
    <source>
        <dbReference type="ARBA" id="ARBA00010480"/>
    </source>
</evidence>
<dbReference type="Proteomes" id="UP000481852">
    <property type="component" value="Unassembled WGS sequence"/>
</dbReference>
<comment type="catalytic activity">
    <reaction evidence="9 10">
        <text>dTTP + alpha-D-glucose 1-phosphate + H(+) = dTDP-alpha-D-glucose + diphosphate</text>
        <dbReference type="Rhea" id="RHEA:15225"/>
        <dbReference type="ChEBI" id="CHEBI:15378"/>
        <dbReference type="ChEBI" id="CHEBI:33019"/>
        <dbReference type="ChEBI" id="CHEBI:37568"/>
        <dbReference type="ChEBI" id="CHEBI:57477"/>
        <dbReference type="ChEBI" id="CHEBI:58601"/>
        <dbReference type="EC" id="2.7.7.24"/>
    </reaction>
</comment>
<dbReference type="InterPro" id="IPR005907">
    <property type="entry name" value="G1P_thy_trans_s"/>
</dbReference>
<dbReference type="EMBL" id="VULZ01000004">
    <property type="protein sequence ID" value="MSS14425.1"/>
    <property type="molecule type" value="Genomic_DNA"/>
</dbReference>
<comment type="function">
    <text evidence="10">Catalyzes the formation of dTDP-glucose, from dTTP and glucose 1-phosphate, as well as its pyrophosphorolysis.</text>
</comment>
<comment type="cofactor">
    <cofactor evidence="1">
        <name>Mg(2+)</name>
        <dbReference type="ChEBI" id="CHEBI:18420"/>
    </cofactor>
</comment>
<evidence type="ECO:0000256" key="6">
    <source>
        <dbReference type="ARBA" id="ARBA00022695"/>
    </source>
</evidence>
<feature type="domain" description="Nucleotidyl transferase" evidence="11">
    <location>
        <begin position="2"/>
        <end position="240"/>
    </location>
</feature>
<keyword evidence="8 10" id="KW-0460">Magnesium</keyword>
<dbReference type="RefSeq" id="WP_154524162.1">
    <property type="nucleotide sequence ID" value="NZ_VULZ01000004.1"/>
</dbReference>
<dbReference type="SUPFAM" id="SSF53448">
    <property type="entry name" value="Nucleotide-diphospho-sugar transferases"/>
    <property type="match status" value="1"/>
</dbReference>
<keyword evidence="5 10" id="KW-0808">Transferase</keyword>
<dbReference type="Pfam" id="PF00483">
    <property type="entry name" value="NTP_transferase"/>
    <property type="match status" value="1"/>
</dbReference>
<evidence type="ECO:0000259" key="11">
    <source>
        <dbReference type="Pfam" id="PF00483"/>
    </source>
</evidence>
<dbReference type="NCBIfam" id="TIGR01207">
    <property type="entry name" value="rmlA"/>
    <property type="match status" value="1"/>
</dbReference>
<dbReference type="Gene3D" id="3.90.550.10">
    <property type="entry name" value="Spore Coat Polysaccharide Biosynthesis Protein SpsA, Chain A"/>
    <property type="match status" value="1"/>
</dbReference>
<reference evidence="12 13" key="1">
    <citation type="submission" date="2019-08" db="EMBL/GenBank/DDBJ databases">
        <title>In-depth cultivation of the pig gut microbiome towards novel bacterial diversity and tailored functional studies.</title>
        <authorList>
            <person name="Wylensek D."/>
            <person name="Hitch T.C.A."/>
            <person name="Clavel T."/>
        </authorList>
    </citation>
    <scope>NUCLEOTIDE SEQUENCE [LARGE SCALE GENOMIC DNA]</scope>
    <source>
        <strain evidence="12 13">Oil+RF-744-WCA-WT-11</strain>
    </source>
</reference>
<name>A0A6L5X485_9FIRM</name>
<protein>
    <recommendedName>
        <fullName evidence="4 10">Glucose-1-phosphate thymidylyltransferase</fullName>
        <ecNumber evidence="3 10">2.7.7.24</ecNumber>
    </recommendedName>
</protein>
<evidence type="ECO:0000256" key="4">
    <source>
        <dbReference type="ARBA" id="ARBA00017654"/>
    </source>
</evidence>
<dbReference type="PANTHER" id="PTHR43532:SF1">
    <property type="entry name" value="GLUCOSE-1-PHOSPHATE THYMIDYLYLTRANSFERASE 1"/>
    <property type="match status" value="1"/>
</dbReference>
<evidence type="ECO:0000313" key="12">
    <source>
        <dbReference type="EMBL" id="MSS14425.1"/>
    </source>
</evidence>
<dbReference type="FunFam" id="3.90.550.10:FF:000023">
    <property type="entry name" value="Glucose-1-phosphate thymidylyltransferase"/>
    <property type="match status" value="1"/>
</dbReference>
<dbReference type="CDD" id="cd02538">
    <property type="entry name" value="G1P_TT_short"/>
    <property type="match status" value="1"/>
</dbReference>
<evidence type="ECO:0000313" key="13">
    <source>
        <dbReference type="Proteomes" id="UP000481852"/>
    </source>
</evidence>
<dbReference type="GO" id="GO:0008879">
    <property type="term" value="F:glucose-1-phosphate thymidylyltransferase activity"/>
    <property type="evidence" value="ECO:0007669"/>
    <property type="project" value="UniProtKB-EC"/>
</dbReference>
<dbReference type="PANTHER" id="PTHR43532">
    <property type="entry name" value="GLUCOSE-1-PHOSPHATE THYMIDYLYLTRANSFERASE"/>
    <property type="match status" value="1"/>
</dbReference>
<evidence type="ECO:0000256" key="10">
    <source>
        <dbReference type="RuleBase" id="RU003706"/>
    </source>
</evidence>
<sequence length="294" mass="32597">MKGIILAAGKGTRLYPITLPICKPLLPVYDKPMIYYPLSVLMQAGIRDILVIVPPDDVQPFQDLLGDGSQLGIRIEYKEQKVQRGIADAFLIGADFIGDDSVCLALGDNIFFGPVFNRKLKTAAKLDNGKGATIFGYYVPDPRAFGVVEFDQDGKAISIEEKPKHPKSNYIVPGLYFYDNRVVDIARQVKPSARGELEITSVNNAYLERGELNVVTLGDEYSWFDAGTADSLYDAAGEIRKAQRSGKMIGCIEEVALKKRWITIDNLLEQAKSLEKTQYGQYLYGIAAEQEDAE</sequence>
<keyword evidence="7 10" id="KW-0479">Metal-binding</keyword>
<keyword evidence="6 10" id="KW-0548">Nucleotidyltransferase</keyword>
<evidence type="ECO:0000256" key="1">
    <source>
        <dbReference type="ARBA" id="ARBA00001946"/>
    </source>
</evidence>
<gene>
    <name evidence="12" type="primary">rfbA</name>
    <name evidence="12" type="ORF">FYJ35_05110</name>
</gene>
<proteinExistence type="inferred from homology"/>